<evidence type="ECO:0000259" key="3">
    <source>
        <dbReference type="Pfam" id="PF22645"/>
    </source>
</evidence>
<feature type="domain" description="SIS" evidence="3">
    <location>
        <begin position="65"/>
        <end position="176"/>
    </location>
</feature>
<gene>
    <name evidence="4" type="ORF">BpHYR1_031626</name>
</gene>
<dbReference type="InterPro" id="IPR005486">
    <property type="entry name" value="Glucokinase_regulatory_CS"/>
</dbReference>
<dbReference type="EMBL" id="REGN01002049">
    <property type="protein sequence ID" value="RNA30720.1"/>
    <property type="molecule type" value="Genomic_DNA"/>
</dbReference>
<dbReference type="GO" id="GO:0030246">
    <property type="term" value="F:carbohydrate binding"/>
    <property type="evidence" value="ECO:0007669"/>
    <property type="project" value="TreeGrafter"/>
</dbReference>
<dbReference type="GO" id="GO:0005829">
    <property type="term" value="C:cytosol"/>
    <property type="evidence" value="ECO:0007669"/>
    <property type="project" value="TreeGrafter"/>
</dbReference>
<evidence type="ECO:0000313" key="4">
    <source>
        <dbReference type="EMBL" id="RNA30720.1"/>
    </source>
</evidence>
<dbReference type="GO" id="GO:1901135">
    <property type="term" value="P:carbohydrate derivative metabolic process"/>
    <property type="evidence" value="ECO:0007669"/>
    <property type="project" value="InterPro"/>
</dbReference>
<dbReference type="OrthoDB" id="311172at2759"/>
<comment type="caution">
    <text evidence="4">The sequence shown here is derived from an EMBL/GenBank/DDBJ whole genome shotgun (WGS) entry which is preliminary data.</text>
</comment>
<dbReference type="GO" id="GO:0005654">
    <property type="term" value="C:nucleoplasm"/>
    <property type="evidence" value="ECO:0007669"/>
    <property type="project" value="TreeGrafter"/>
</dbReference>
<dbReference type="Pfam" id="PF22645">
    <property type="entry name" value="GKRP_SIS_N"/>
    <property type="match status" value="1"/>
</dbReference>
<dbReference type="Pfam" id="PF20741">
    <property type="entry name" value="GKRP-like_C"/>
    <property type="match status" value="1"/>
</dbReference>
<dbReference type="PANTHER" id="PTHR10088:SF4">
    <property type="entry name" value="GLUCOKINASE REGULATORY PROTEIN"/>
    <property type="match status" value="1"/>
</dbReference>
<dbReference type="GO" id="GO:0004857">
    <property type="term" value="F:enzyme inhibitor activity"/>
    <property type="evidence" value="ECO:0007669"/>
    <property type="project" value="TreeGrafter"/>
</dbReference>
<dbReference type="PANTHER" id="PTHR10088">
    <property type="entry name" value="GLUCOKINASE REGULATORY PROTEIN"/>
    <property type="match status" value="1"/>
</dbReference>
<proteinExistence type="predicted"/>
<sequence length="583" mass="65581">MANSITENIDLCSNGEQILSLLSQTDEEIFSGSELSKEVKSDGIENDLSILNRIINLSVLIGDQVGLQLKNPNQRFKIILSGCGTSGRLAYLCSQTFSHYIKSKLKEINYDLCDSIIAGDEYALVNSVEAVEDKPNIGAEKLKNILDQHPNSVCVFIGITCGLSAPFVAGQIDHCLKDPRVVGFSLIGFNPVEMTRKTHAINKENENFYDLMKRIINLEEKKNFFLLNPIIGPEPITGSTRMKSGTATKIILDLILTKTIGNLFNEDISCQNLVNFYKKAKQCVYSDKVSAKIGDIIDKSADALRHLDNGGSINYFSSSERLGLLCCVDASECMPTYGSSKKDIKGFLEMSSFMDEQWTGFYKNCQSVWSTNITENLDDFKSDKSLFIFVQEKNHQSEIEKILADQTSCQMSKINLSKSKPNLSKRIQVLNFENLDQIFDQAEQNVGVYFKKCLEEFVLKLVLNAISTGAHVLYGKTYKNIMIDVRVSNIKLYWRAVGILEKFCHLTREDCERFLLKSIYKGVEAKNEIDDHVQCASPQQFVVPTALLMALTECDYSEAKKLLYESKNSIRNCIFTIKNSLEK</sequence>
<dbReference type="GO" id="GO:0009750">
    <property type="term" value="P:response to fructose"/>
    <property type="evidence" value="ECO:0007669"/>
    <property type="project" value="TreeGrafter"/>
</dbReference>
<keyword evidence="1" id="KW-0119">Carbohydrate metabolism</keyword>
<dbReference type="GO" id="GO:0070095">
    <property type="term" value="F:fructose-6-phosphate binding"/>
    <property type="evidence" value="ECO:0007669"/>
    <property type="project" value="TreeGrafter"/>
</dbReference>
<evidence type="ECO:0000313" key="5">
    <source>
        <dbReference type="Proteomes" id="UP000276133"/>
    </source>
</evidence>
<organism evidence="4 5">
    <name type="scientific">Brachionus plicatilis</name>
    <name type="common">Marine rotifer</name>
    <name type="synonym">Brachionus muelleri</name>
    <dbReference type="NCBI Taxonomy" id="10195"/>
    <lineage>
        <taxon>Eukaryota</taxon>
        <taxon>Metazoa</taxon>
        <taxon>Spiralia</taxon>
        <taxon>Gnathifera</taxon>
        <taxon>Rotifera</taxon>
        <taxon>Eurotatoria</taxon>
        <taxon>Monogononta</taxon>
        <taxon>Pseudotrocha</taxon>
        <taxon>Ploima</taxon>
        <taxon>Brachionidae</taxon>
        <taxon>Brachionus</taxon>
    </lineage>
</organism>
<dbReference type="GO" id="GO:0042593">
    <property type="term" value="P:glucose homeostasis"/>
    <property type="evidence" value="ECO:0007669"/>
    <property type="project" value="TreeGrafter"/>
</dbReference>
<reference evidence="4 5" key="1">
    <citation type="journal article" date="2018" name="Sci. Rep.">
        <title>Genomic signatures of local adaptation to the degree of environmental predictability in rotifers.</title>
        <authorList>
            <person name="Franch-Gras L."/>
            <person name="Hahn C."/>
            <person name="Garcia-Roger E.M."/>
            <person name="Carmona M.J."/>
            <person name="Serra M."/>
            <person name="Gomez A."/>
        </authorList>
    </citation>
    <scope>NUCLEOTIDE SEQUENCE [LARGE SCALE GENOMIC DNA]</scope>
    <source>
        <strain evidence="4">HYR1</strain>
    </source>
</reference>
<dbReference type="InterPro" id="IPR046348">
    <property type="entry name" value="SIS_dom_sf"/>
</dbReference>
<protein>
    <submittedName>
        <fullName evidence="4">Glucokinase regulatory-like</fullName>
    </submittedName>
</protein>
<evidence type="ECO:0000259" key="2">
    <source>
        <dbReference type="Pfam" id="PF22198"/>
    </source>
</evidence>
<dbReference type="SUPFAM" id="SSF53697">
    <property type="entry name" value="SIS domain"/>
    <property type="match status" value="1"/>
</dbReference>
<dbReference type="Proteomes" id="UP000276133">
    <property type="component" value="Unassembled WGS sequence"/>
</dbReference>
<dbReference type="AlphaFoldDB" id="A0A3M7S552"/>
<keyword evidence="5" id="KW-1185">Reference proteome</keyword>
<dbReference type="Pfam" id="PF22198">
    <property type="entry name" value="GKRP_SIS_2"/>
    <property type="match status" value="1"/>
</dbReference>
<evidence type="ECO:0000256" key="1">
    <source>
        <dbReference type="ARBA" id="ARBA00023277"/>
    </source>
</evidence>
<dbReference type="GO" id="GO:0019899">
    <property type="term" value="F:enzyme binding"/>
    <property type="evidence" value="ECO:0007669"/>
    <property type="project" value="TreeGrafter"/>
</dbReference>
<dbReference type="PROSITE" id="PS01272">
    <property type="entry name" value="GCKR"/>
    <property type="match status" value="1"/>
</dbReference>
<dbReference type="InterPro" id="IPR054017">
    <property type="entry name" value="GKRP_SIS_2"/>
</dbReference>
<dbReference type="InterPro" id="IPR040190">
    <property type="entry name" value="MURQ/GCKR"/>
</dbReference>
<name>A0A3M7S552_BRAPC</name>
<dbReference type="STRING" id="10195.A0A3M7S552"/>
<dbReference type="Gene3D" id="1.10.8.1080">
    <property type="match status" value="1"/>
</dbReference>
<accession>A0A3M7S552</accession>
<dbReference type="InterPro" id="IPR001347">
    <property type="entry name" value="SIS_dom"/>
</dbReference>
<feature type="domain" description="Glucokinase regulatory protein second SIS" evidence="2">
    <location>
        <begin position="292"/>
        <end position="473"/>
    </location>
</feature>
<dbReference type="Gene3D" id="3.40.50.10490">
    <property type="entry name" value="Glucose-6-phosphate isomerase like protein, domain 1"/>
    <property type="match status" value="2"/>
</dbReference>